<dbReference type="WBParaSite" id="L893_g8892.t1">
    <property type="protein sequence ID" value="L893_g8892.t1"/>
    <property type="gene ID" value="L893_g8892"/>
</dbReference>
<evidence type="ECO:0000313" key="1">
    <source>
        <dbReference type="Proteomes" id="UP000095287"/>
    </source>
</evidence>
<protein>
    <submittedName>
        <fullName evidence="2">Ovule protein</fullName>
    </submittedName>
</protein>
<name>A0A1I8ASY1_9BILA</name>
<dbReference type="AlphaFoldDB" id="A0A1I8ASY1"/>
<evidence type="ECO:0000313" key="2">
    <source>
        <dbReference type="WBParaSite" id="L893_g8892.t1"/>
    </source>
</evidence>
<reference evidence="2" key="1">
    <citation type="submission" date="2016-11" db="UniProtKB">
        <authorList>
            <consortium name="WormBaseParasite"/>
        </authorList>
    </citation>
    <scope>IDENTIFICATION</scope>
</reference>
<accession>A0A1I8ASY1</accession>
<dbReference type="Proteomes" id="UP000095287">
    <property type="component" value="Unplaced"/>
</dbReference>
<sequence>MMGFCKESYSENCTIARTYISKYQQLLFICNRRLTWLRRLLHLEATCLCFEREILQIILECPYVAICRTALLALPKSIAFFQF</sequence>
<organism evidence="1 2">
    <name type="scientific">Steinernema glaseri</name>
    <dbReference type="NCBI Taxonomy" id="37863"/>
    <lineage>
        <taxon>Eukaryota</taxon>
        <taxon>Metazoa</taxon>
        <taxon>Ecdysozoa</taxon>
        <taxon>Nematoda</taxon>
        <taxon>Chromadorea</taxon>
        <taxon>Rhabditida</taxon>
        <taxon>Tylenchina</taxon>
        <taxon>Panagrolaimomorpha</taxon>
        <taxon>Strongyloidoidea</taxon>
        <taxon>Steinernematidae</taxon>
        <taxon>Steinernema</taxon>
    </lineage>
</organism>
<proteinExistence type="predicted"/>
<keyword evidence="1" id="KW-1185">Reference proteome</keyword>